<name>A0A0R3RNR3_9BILA</name>
<sequence>MKPRIGIRNRMGSSGTIKKKNLRHRRHRSGKSRAIKVLLVEHIRWFEEMMEETSASYVTSVTGSAVDQRLVYSRLKNAQAGYYTKFLVVHLICLQVNCFINHVFGRHHLLLPSDSTAAQKVAALELHDLDWRLRSCAAVINKRQVKRRRLDLMERESVTPSVLLTQPTCRCLFRFSILGPTKYSRRMSHLQVVKIRKK</sequence>
<organism evidence="1 2">
    <name type="scientific">Elaeophora elaphi</name>
    <dbReference type="NCBI Taxonomy" id="1147741"/>
    <lineage>
        <taxon>Eukaryota</taxon>
        <taxon>Metazoa</taxon>
        <taxon>Ecdysozoa</taxon>
        <taxon>Nematoda</taxon>
        <taxon>Chromadorea</taxon>
        <taxon>Rhabditida</taxon>
        <taxon>Spirurina</taxon>
        <taxon>Spiruromorpha</taxon>
        <taxon>Filarioidea</taxon>
        <taxon>Onchocercidae</taxon>
        <taxon>Elaeophora</taxon>
    </lineage>
</organism>
<dbReference type="AlphaFoldDB" id="A0A0R3RNR3"/>
<evidence type="ECO:0000313" key="2">
    <source>
        <dbReference type="WBParaSite" id="EEL_0000312401-mRNA-1"/>
    </source>
</evidence>
<accession>A0A0R3RNR3</accession>
<evidence type="ECO:0000313" key="1">
    <source>
        <dbReference type="Proteomes" id="UP000050640"/>
    </source>
</evidence>
<protein>
    <submittedName>
        <fullName evidence="2">Transposase</fullName>
    </submittedName>
</protein>
<proteinExistence type="predicted"/>
<reference evidence="2" key="1">
    <citation type="submission" date="2017-02" db="UniProtKB">
        <authorList>
            <consortium name="WormBaseParasite"/>
        </authorList>
    </citation>
    <scope>IDENTIFICATION</scope>
</reference>
<dbReference type="Proteomes" id="UP000050640">
    <property type="component" value="Unplaced"/>
</dbReference>
<dbReference type="WBParaSite" id="EEL_0000312401-mRNA-1">
    <property type="protein sequence ID" value="EEL_0000312401-mRNA-1"/>
    <property type="gene ID" value="EEL_0000312401"/>
</dbReference>
<keyword evidence="1" id="KW-1185">Reference proteome</keyword>